<evidence type="ECO:0000313" key="3">
    <source>
        <dbReference type="Proteomes" id="UP000809290"/>
    </source>
</evidence>
<feature type="transmembrane region" description="Helical" evidence="1">
    <location>
        <begin position="252"/>
        <end position="273"/>
    </location>
</feature>
<gene>
    <name evidence="2" type="ORF">JOE56_000474</name>
</gene>
<accession>A0ABS2SHQ8</accession>
<proteinExistence type="predicted"/>
<feature type="transmembrane region" description="Helical" evidence="1">
    <location>
        <begin position="180"/>
        <end position="202"/>
    </location>
</feature>
<evidence type="ECO:0000256" key="1">
    <source>
        <dbReference type="SAM" id="Phobius"/>
    </source>
</evidence>
<name>A0ABS2SHQ8_9MICO</name>
<dbReference type="PANTHER" id="PTHR35337">
    <property type="entry name" value="SLR1478 PROTEIN"/>
    <property type="match status" value="1"/>
</dbReference>
<dbReference type="RefSeq" id="WP_239530347.1">
    <property type="nucleotide sequence ID" value="NZ_BAAAIM010000007.1"/>
</dbReference>
<organism evidence="2 3">
    <name type="scientific">Brevibacterium paucivorans</name>
    <dbReference type="NCBI Taxonomy" id="170994"/>
    <lineage>
        <taxon>Bacteria</taxon>
        <taxon>Bacillati</taxon>
        <taxon>Actinomycetota</taxon>
        <taxon>Actinomycetes</taxon>
        <taxon>Micrococcales</taxon>
        <taxon>Brevibacteriaceae</taxon>
        <taxon>Brevibacterium</taxon>
    </lineage>
</organism>
<dbReference type="Pfam" id="PF01944">
    <property type="entry name" value="SpoIIM"/>
    <property type="match status" value="1"/>
</dbReference>
<protein>
    <submittedName>
        <fullName evidence="2">Membrane protein SpoIIM required for sporulation</fullName>
    </submittedName>
</protein>
<feature type="transmembrane region" description="Helical" evidence="1">
    <location>
        <begin position="285"/>
        <end position="304"/>
    </location>
</feature>
<feature type="transmembrane region" description="Helical" evidence="1">
    <location>
        <begin position="208"/>
        <end position="231"/>
    </location>
</feature>
<evidence type="ECO:0000313" key="2">
    <source>
        <dbReference type="EMBL" id="MBM7815780.1"/>
    </source>
</evidence>
<keyword evidence="1" id="KW-1133">Transmembrane helix</keyword>
<keyword evidence="3" id="KW-1185">Reference proteome</keyword>
<reference evidence="2 3" key="1">
    <citation type="submission" date="2021-01" db="EMBL/GenBank/DDBJ databases">
        <title>Sequencing the genomes of 1000 actinobacteria strains.</title>
        <authorList>
            <person name="Klenk H.-P."/>
        </authorList>
    </citation>
    <scope>NUCLEOTIDE SEQUENCE [LARGE SCALE GENOMIC DNA]</scope>
    <source>
        <strain evidence="2 3">DSM 13657</strain>
    </source>
</reference>
<dbReference type="PANTHER" id="PTHR35337:SF1">
    <property type="entry name" value="SLR1478 PROTEIN"/>
    <property type="match status" value="1"/>
</dbReference>
<dbReference type="EMBL" id="JAFBCP010000001">
    <property type="protein sequence ID" value="MBM7815780.1"/>
    <property type="molecule type" value="Genomic_DNA"/>
</dbReference>
<keyword evidence="1" id="KW-0812">Transmembrane</keyword>
<feature type="transmembrane region" description="Helical" evidence="1">
    <location>
        <begin position="100"/>
        <end position="121"/>
    </location>
</feature>
<sequence>MDPNLLAYMHGSQWDRLSALAGKKKLTTQQATEFRELYRRASKDLSRVQSVAPDSDVAVRLSNVIHRSRMQLTGVPRGAKATVLDFFGASLPAALYSIRWYFVGVFIAFVAFSVLTTVWLANDTQTLFTMVPYDDAKRLAEHDFVNYYKENPNSVFAVGVWTNNAWIALQWVVLGVTGIYVIVGLVMNAVNVGVSGAVMFHFDRAGDFFGYILPHGVPEITCILIAAAAGLKIFTSWMIPVNMSRMQSLAHAARSLITVGVGLIFMLFLSGLIEGFVTPSNMPFPIKMFFGALLTVGICAYAIGLGRPAVKQGLTGDMEESRAGYRVVTAA</sequence>
<dbReference type="InterPro" id="IPR002798">
    <property type="entry name" value="SpoIIM-like"/>
</dbReference>
<comment type="caution">
    <text evidence="2">The sequence shown here is derived from an EMBL/GenBank/DDBJ whole genome shotgun (WGS) entry which is preliminary data.</text>
</comment>
<keyword evidence="1" id="KW-0472">Membrane</keyword>
<dbReference type="Proteomes" id="UP000809290">
    <property type="component" value="Unassembled WGS sequence"/>
</dbReference>